<dbReference type="Gene3D" id="3.30.70.330">
    <property type="match status" value="1"/>
</dbReference>
<feature type="non-terminal residue" evidence="4">
    <location>
        <position position="1"/>
    </location>
</feature>
<feature type="compositionally biased region" description="Acidic residues" evidence="2">
    <location>
        <begin position="328"/>
        <end position="347"/>
    </location>
</feature>
<dbReference type="InterPro" id="IPR035979">
    <property type="entry name" value="RBD_domain_sf"/>
</dbReference>
<gene>
    <name evidence="4" type="ORF">PMAYCL1PPCAC_25326</name>
</gene>
<reference evidence="5" key="1">
    <citation type="submission" date="2022-10" db="EMBL/GenBank/DDBJ databases">
        <title>Genome assembly of Pristionchus species.</title>
        <authorList>
            <person name="Yoshida K."/>
            <person name="Sommer R.J."/>
        </authorList>
    </citation>
    <scope>NUCLEOTIDE SEQUENCE [LARGE SCALE GENOMIC DNA]</scope>
    <source>
        <strain evidence="5">RS5460</strain>
    </source>
</reference>
<feature type="domain" description="RRM" evidence="3">
    <location>
        <begin position="178"/>
        <end position="254"/>
    </location>
</feature>
<dbReference type="InterPro" id="IPR000504">
    <property type="entry name" value="RRM_dom"/>
</dbReference>
<evidence type="ECO:0000313" key="5">
    <source>
        <dbReference type="Proteomes" id="UP001328107"/>
    </source>
</evidence>
<dbReference type="Proteomes" id="UP001328107">
    <property type="component" value="Unassembled WGS sequence"/>
</dbReference>
<dbReference type="InterPro" id="IPR050441">
    <property type="entry name" value="RBM"/>
</dbReference>
<dbReference type="Pfam" id="PF00076">
    <property type="entry name" value="RRM_1"/>
    <property type="match status" value="1"/>
</dbReference>
<organism evidence="4 5">
    <name type="scientific">Pristionchus mayeri</name>
    <dbReference type="NCBI Taxonomy" id="1317129"/>
    <lineage>
        <taxon>Eukaryota</taxon>
        <taxon>Metazoa</taxon>
        <taxon>Ecdysozoa</taxon>
        <taxon>Nematoda</taxon>
        <taxon>Chromadorea</taxon>
        <taxon>Rhabditida</taxon>
        <taxon>Rhabditina</taxon>
        <taxon>Diplogasteromorpha</taxon>
        <taxon>Diplogasteroidea</taxon>
        <taxon>Neodiplogasteridae</taxon>
        <taxon>Pristionchus</taxon>
    </lineage>
</organism>
<proteinExistence type="predicted"/>
<feature type="compositionally biased region" description="Polar residues" evidence="2">
    <location>
        <begin position="285"/>
        <end position="314"/>
    </location>
</feature>
<dbReference type="InterPro" id="IPR012677">
    <property type="entry name" value="Nucleotide-bd_a/b_plait_sf"/>
</dbReference>
<evidence type="ECO:0000259" key="3">
    <source>
        <dbReference type="PROSITE" id="PS50102"/>
    </source>
</evidence>
<sequence>PYSTMPSADEVAQSAKANVRSSLSITHNLTLNSSAPSDFILHRMNEVLRSVIDTNFDASSMDALGALYTAIGDATPHMVANAHDLALVNLSRTFAVVIDEAIKIKGKPTRSSGGTSGGAWGNAAHGSGIDAWQAWNGNCGRPFATSQTTAVAPISDAERARRRAKDAKKDYSPEAIEGRITIFKIPFAVTELQLRGHFTEIDEIIDLSYPTEHGKHKGFALMKFKDNKTADDVVAHLHGSSLGGAQLSVERARHWFKQDMAPVFGTGRANAGSSSGPGSGPGSVKPTSEGDQSGHPSRHASASSSLADTVSTEYSVPAPESYQGSGEDAADDEEEDSSDEGSDPGIM</sequence>
<dbReference type="CDD" id="cd00590">
    <property type="entry name" value="RRM_SF"/>
    <property type="match status" value="1"/>
</dbReference>
<name>A0AAN5D1L7_9BILA</name>
<dbReference type="PROSITE" id="PS50102">
    <property type="entry name" value="RRM"/>
    <property type="match status" value="1"/>
</dbReference>
<dbReference type="AlphaFoldDB" id="A0AAN5D1L7"/>
<accession>A0AAN5D1L7</accession>
<keyword evidence="5" id="KW-1185">Reference proteome</keyword>
<dbReference type="PANTHER" id="PTHR48034">
    <property type="entry name" value="TRANSFORMER-2 SEX-DETERMINING PROTEIN-RELATED"/>
    <property type="match status" value="1"/>
</dbReference>
<comment type="caution">
    <text evidence="4">The sequence shown here is derived from an EMBL/GenBank/DDBJ whole genome shotgun (WGS) entry which is preliminary data.</text>
</comment>
<dbReference type="SUPFAM" id="SSF54928">
    <property type="entry name" value="RNA-binding domain, RBD"/>
    <property type="match status" value="1"/>
</dbReference>
<evidence type="ECO:0000313" key="4">
    <source>
        <dbReference type="EMBL" id="GMR55131.1"/>
    </source>
</evidence>
<keyword evidence="1" id="KW-0694">RNA-binding</keyword>
<dbReference type="GO" id="GO:0003723">
    <property type="term" value="F:RNA binding"/>
    <property type="evidence" value="ECO:0007669"/>
    <property type="project" value="UniProtKB-UniRule"/>
</dbReference>
<dbReference type="SMART" id="SM00360">
    <property type="entry name" value="RRM"/>
    <property type="match status" value="1"/>
</dbReference>
<dbReference type="EMBL" id="BTRK01000005">
    <property type="protein sequence ID" value="GMR55131.1"/>
    <property type="molecule type" value="Genomic_DNA"/>
</dbReference>
<evidence type="ECO:0000256" key="2">
    <source>
        <dbReference type="SAM" id="MobiDB-lite"/>
    </source>
</evidence>
<protein>
    <recommendedName>
        <fullName evidence="3">RRM domain-containing protein</fullName>
    </recommendedName>
</protein>
<feature type="region of interest" description="Disordered" evidence="2">
    <location>
        <begin position="266"/>
        <end position="347"/>
    </location>
</feature>
<evidence type="ECO:0000256" key="1">
    <source>
        <dbReference type="PROSITE-ProRule" id="PRU00176"/>
    </source>
</evidence>